<evidence type="ECO:0000313" key="2">
    <source>
        <dbReference type="EMBL" id="OJD31028.1"/>
    </source>
</evidence>
<dbReference type="GeneID" id="31017432"/>
<comment type="caution">
    <text evidence="2">The sequence shown here is derived from an EMBL/GenBank/DDBJ whole genome shotgun (WGS) entry which is preliminary data.</text>
</comment>
<gene>
    <name evidence="2" type="ORF">BKCO1_5300061</name>
</gene>
<evidence type="ECO:0000313" key="3">
    <source>
        <dbReference type="Proteomes" id="UP000183809"/>
    </source>
</evidence>
<proteinExistence type="predicted"/>
<reference evidence="2 3" key="1">
    <citation type="submission" date="2016-10" db="EMBL/GenBank/DDBJ databases">
        <title>Proteomics and genomics reveal pathogen-plant mechanisms compatible with a hemibiotrophic lifestyle of Diplodia corticola.</title>
        <authorList>
            <person name="Fernandes I."/>
            <person name="De Jonge R."/>
            <person name="Van De Peer Y."/>
            <person name="Devreese B."/>
            <person name="Alves A."/>
            <person name="Esteves A.C."/>
        </authorList>
    </citation>
    <scope>NUCLEOTIDE SEQUENCE [LARGE SCALE GENOMIC DNA]</scope>
    <source>
        <strain evidence="2 3">CBS 112549</strain>
    </source>
</reference>
<evidence type="ECO:0000256" key="1">
    <source>
        <dbReference type="SAM" id="MobiDB-lite"/>
    </source>
</evidence>
<keyword evidence="3" id="KW-1185">Reference proteome</keyword>
<organism evidence="2 3">
    <name type="scientific">Diplodia corticola</name>
    <dbReference type="NCBI Taxonomy" id="236234"/>
    <lineage>
        <taxon>Eukaryota</taxon>
        <taxon>Fungi</taxon>
        <taxon>Dikarya</taxon>
        <taxon>Ascomycota</taxon>
        <taxon>Pezizomycotina</taxon>
        <taxon>Dothideomycetes</taxon>
        <taxon>Dothideomycetes incertae sedis</taxon>
        <taxon>Botryosphaeriales</taxon>
        <taxon>Botryosphaeriaceae</taxon>
        <taxon>Diplodia</taxon>
    </lineage>
</organism>
<sequence length="228" mass="25037">MGTRHLVLVYYNGAYHIAQYGQFDGYPAGSGAQILRFISDPAKVAKLKAVLSNADAMLYTPTEEQCQQLDPEIHPSMSISTGGAILETVANATEPVPIIKEMWFLADQVSCEWVYCVDLDDGVLEVYSGSNGTPVKDQYESRFEGLVDWKEVRKWVDGLHEMIGLPRMIGRFPFAQLPDEDGFINALPDGDGILNALDDEDDSVNALDDEDGSINALDDEDGSINALE</sequence>
<dbReference type="EMBL" id="MNUE01000053">
    <property type="protein sequence ID" value="OJD31028.1"/>
    <property type="molecule type" value="Genomic_DNA"/>
</dbReference>
<protein>
    <submittedName>
        <fullName evidence="2">Uncharacterized protein</fullName>
    </submittedName>
</protein>
<feature type="compositionally biased region" description="Acidic residues" evidence="1">
    <location>
        <begin position="205"/>
        <end position="222"/>
    </location>
</feature>
<dbReference type="Proteomes" id="UP000183809">
    <property type="component" value="Unassembled WGS sequence"/>
</dbReference>
<dbReference type="OrthoDB" id="3938867at2759"/>
<accession>A0A1J9RT31</accession>
<dbReference type="AlphaFoldDB" id="A0A1J9RT31"/>
<name>A0A1J9RT31_9PEZI</name>
<feature type="region of interest" description="Disordered" evidence="1">
    <location>
        <begin position="205"/>
        <end position="228"/>
    </location>
</feature>
<dbReference type="RefSeq" id="XP_020127288.1">
    <property type="nucleotide sequence ID" value="XM_020277171.1"/>
</dbReference>